<sequence>MPQPKTSRLLGKGVALRSQTKCILMNVFRNISDENPNMSCSAIQDRVANLCGISVHSLRKLLTEEKQLGNNDMFSTPGKIGPRKIKKVNIDDFQKSALRRIVLNFHKTYHILPILRSVLKVLKVENPEWELNVNHETLRKI</sequence>
<protein>
    <submittedName>
        <fullName evidence="1">Uncharacterized protein</fullName>
    </submittedName>
</protein>
<dbReference type="AlphaFoldDB" id="A0A1B6CI51"/>
<gene>
    <name evidence="1" type="ORF">g.21511</name>
</gene>
<reference evidence="1" key="1">
    <citation type="submission" date="2015-12" db="EMBL/GenBank/DDBJ databases">
        <title>De novo transcriptome assembly of four potential Pierce s Disease insect vectors from Arizona vineyards.</title>
        <authorList>
            <person name="Tassone E.E."/>
        </authorList>
    </citation>
    <scope>NUCLEOTIDE SEQUENCE</scope>
</reference>
<name>A0A1B6CI51_9HEMI</name>
<dbReference type="EMBL" id="GEDC01024293">
    <property type="protein sequence ID" value="JAS13005.1"/>
    <property type="molecule type" value="Transcribed_RNA"/>
</dbReference>
<proteinExistence type="predicted"/>
<evidence type="ECO:0000313" key="1">
    <source>
        <dbReference type="EMBL" id="JAS13005.1"/>
    </source>
</evidence>
<accession>A0A1B6CI51</accession>
<organism evidence="1">
    <name type="scientific">Clastoptera arizonana</name>
    <name type="common">Arizona spittle bug</name>
    <dbReference type="NCBI Taxonomy" id="38151"/>
    <lineage>
        <taxon>Eukaryota</taxon>
        <taxon>Metazoa</taxon>
        <taxon>Ecdysozoa</taxon>
        <taxon>Arthropoda</taxon>
        <taxon>Hexapoda</taxon>
        <taxon>Insecta</taxon>
        <taxon>Pterygota</taxon>
        <taxon>Neoptera</taxon>
        <taxon>Paraneoptera</taxon>
        <taxon>Hemiptera</taxon>
        <taxon>Auchenorrhyncha</taxon>
        <taxon>Cercopoidea</taxon>
        <taxon>Clastopteridae</taxon>
        <taxon>Clastoptera</taxon>
    </lineage>
</organism>